<dbReference type="OrthoDB" id="5651607at2"/>
<evidence type="ECO:0000313" key="3">
    <source>
        <dbReference type="Proteomes" id="UP000054736"/>
    </source>
</evidence>
<accession>A0A0W0TAJ5</accession>
<keyword evidence="3" id="KW-1185">Reference proteome</keyword>
<dbReference type="AlphaFoldDB" id="A0A0W0TAJ5"/>
<keyword evidence="1" id="KW-0732">Signal</keyword>
<dbReference type="EMBL" id="LNXY01000004">
    <property type="protein sequence ID" value="KTC92607.1"/>
    <property type="molecule type" value="Genomic_DNA"/>
</dbReference>
<reference evidence="2 3" key="1">
    <citation type="submission" date="2015-11" db="EMBL/GenBank/DDBJ databases">
        <title>Genomic analysis of 38 Legionella species identifies large and diverse effector repertoires.</title>
        <authorList>
            <person name="Burstein D."/>
            <person name="Amaro F."/>
            <person name="Zusman T."/>
            <person name="Lifshitz Z."/>
            <person name="Cohen O."/>
            <person name="Gilbert J.A."/>
            <person name="Pupko T."/>
            <person name="Shuman H.A."/>
            <person name="Segal G."/>
        </authorList>
    </citation>
    <scope>NUCLEOTIDE SEQUENCE [LARGE SCALE GENOMIC DNA]</scope>
    <source>
        <strain evidence="2 3">ATCC 700990</strain>
    </source>
</reference>
<feature type="chain" id="PRO_5006912823" evidence="1">
    <location>
        <begin position="19"/>
        <end position="129"/>
    </location>
</feature>
<evidence type="ECO:0000256" key="1">
    <source>
        <dbReference type="SAM" id="SignalP"/>
    </source>
</evidence>
<comment type="caution">
    <text evidence="2">The sequence shown here is derived from an EMBL/GenBank/DDBJ whole genome shotgun (WGS) entry which is preliminary data.</text>
</comment>
<feature type="signal peptide" evidence="1">
    <location>
        <begin position="1"/>
        <end position="18"/>
    </location>
</feature>
<evidence type="ECO:0000313" key="2">
    <source>
        <dbReference type="EMBL" id="KTC92607.1"/>
    </source>
</evidence>
<sequence>MKNYLIIAAFMLSLNADASIEGTFNCSGTDKEHPGVIYKGIMTIKKTGQTYSVKSSYSDNVSSIGTGIYNKAKHHFVFVFVNPKNIQETGIASMEVSKNDTMTSDWAYLNQTVIGQSSCSKKNQTTGYK</sequence>
<dbReference type="PATRIC" id="fig|1212489.4.peg.620"/>
<organism evidence="2 3">
    <name type="scientific">Legionella drozanskii LLAP-1</name>
    <dbReference type="NCBI Taxonomy" id="1212489"/>
    <lineage>
        <taxon>Bacteria</taxon>
        <taxon>Pseudomonadati</taxon>
        <taxon>Pseudomonadota</taxon>
        <taxon>Gammaproteobacteria</taxon>
        <taxon>Legionellales</taxon>
        <taxon>Legionellaceae</taxon>
        <taxon>Legionella</taxon>
    </lineage>
</organism>
<proteinExistence type="predicted"/>
<protein>
    <submittedName>
        <fullName evidence="2">Uncharacterized protein</fullName>
    </submittedName>
</protein>
<gene>
    <name evidence="2" type="ORF">Ldro_0597</name>
</gene>
<name>A0A0W0TAJ5_9GAMM</name>
<dbReference type="RefSeq" id="WP_058494950.1">
    <property type="nucleotide sequence ID" value="NZ_CAAAIU010000011.1"/>
</dbReference>
<dbReference type="Proteomes" id="UP000054736">
    <property type="component" value="Unassembled WGS sequence"/>
</dbReference>